<evidence type="ECO:0000256" key="10">
    <source>
        <dbReference type="ARBA" id="ARBA00022824"/>
    </source>
</evidence>
<comment type="pathway">
    <text evidence="3">Lipid metabolism.</text>
</comment>
<evidence type="ECO:0000256" key="13">
    <source>
        <dbReference type="ARBA" id="ARBA00023136"/>
    </source>
</evidence>
<evidence type="ECO:0000256" key="5">
    <source>
        <dbReference type="ARBA" id="ARBA00013244"/>
    </source>
</evidence>
<evidence type="ECO:0000256" key="8">
    <source>
        <dbReference type="ARBA" id="ARBA00022692"/>
    </source>
</evidence>
<keyword evidence="9" id="KW-0319">Glycerol metabolism</keyword>
<keyword evidence="10" id="KW-0256">Endoplasmic reticulum</keyword>
<accession>A0A4U5LNM8</accession>
<dbReference type="GO" id="GO:0019432">
    <property type="term" value="P:triglyceride biosynthetic process"/>
    <property type="evidence" value="ECO:0007669"/>
    <property type="project" value="TreeGrafter"/>
</dbReference>
<evidence type="ECO:0000313" key="15">
    <source>
        <dbReference type="EMBL" id="TKR57491.1"/>
    </source>
</evidence>
<evidence type="ECO:0000256" key="9">
    <source>
        <dbReference type="ARBA" id="ARBA00022798"/>
    </source>
</evidence>
<comment type="subcellular location">
    <subcellularLocation>
        <location evidence="1">Endoplasmic reticulum membrane</location>
        <topology evidence="1">Multi-pass membrane protein</topology>
    </subcellularLocation>
</comment>
<keyword evidence="6" id="KW-0444">Lipid biosynthesis</keyword>
<evidence type="ECO:0000256" key="14">
    <source>
        <dbReference type="ARBA" id="ARBA00023315"/>
    </source>
</evidence>
<dbReference type="GO" id="GO:0004144">
    <property type="term" value="F:diacylglycerol O-acyltransferase activity"/>
    <property type="evidence" value="ECO:0007669"/>
    <property type="project" value="UniProtKB-EC"/>
</dbReference>
<gene>
    <name evidence="15" type="ORF">L596_030747</name>
</gene>
<sequence length="107" mass="12156">MGKAYLVPVFTFGENDVYTQVSNERGSWVRFIQTKIKEITGISPALFNGRGIFNYSFGLLPHRVPLNIVFGAPIPVEKVEHSTRKQVEELHKKYCEALTKLFDDPQG</sequence>
<name>A0A4U5LNM8_STECR</name>
<dbReference type="AlphaFoldDB" id="A0A4U5LNM8"/>
<organism evidence="15 16">
    <name type="scientific">Steinernema carpocapsae</name>
    <name type="common">Entomopathogenic nematode</name>
    <dbReference type="NCBI Taxonomy" id="34508"/>
    <lineage>
        <taxon>Eukaryota</taxon>
        <taxon>Metazoa</taxon>
        <taxon>Ecdysozoa</taxon>
        <taxon>Nematoda</taxon>
        <taxon>Chromadorea</taxon>
        <taxon>Rhabditida</taxon>
        <taxon>Tylenchina</taxon>
        <taxon>Panagrolaimomorpha</taxon>
        <taxon>Strongyloidoidea</taxon>
        <taxon>Steinernematidae</taxon>
        <taxon>Steinernema</taxon>
    </lineage>
</organism>
<evidence type="ECO:0000256" key="12">
    <source>
        <dbReference type="ARBA" id="ARBA00023098"/>
    </source>
</evidence>
<reference evidence="15 16" key="2">
    <citation type="journal article" date="2019" name="G3 (Bethesda)">
        <title>Hybrid Assembly of the Genome of the Entomopathogenic Nematode Steinernema carpocapsae Identifies the X-Chromosome.</title>
        <authorList>
            <person name="Serra L."/>
            <person name="Macchietto M."/>
            <person name="Macias-Munoz A."/>
            <person name="McGill C.J."/>
            <person name="Rodriguez I.M."/>
            <person name="Rodriguez B."/>
            <person name="Murad R."/>
            <person name="Mortazavi A."/>
        </authorList>
    </citation>
    <scope>NUCLEOTIDE SEQUENCE [LARGE SCALE GENOMIC DNA]</scope>
    <source>
        <strain evidence="15 16">ALL</strain>
    </source>
</reference>
<dbReference type="InterPro" id="IPR007130">
    <property type="entry name" value="DAGAT"/>
</dbReference>
<keyword evidence="7" id="KW-0808">Transferase</keyword>
<evidence type="ECO:0000256" key="3">
    <source>
        <dbReference type="ARBA" id="ARBA00005189"/>
    </source>
</evidence>
<evidence type="ECO:0000256" key="4">
    <source>
        <dbReference type="ARBA" id="ARBA00005420"/>
    </source>
</evidence>
<dbReference type="Proteomes" id="UP000298663">
    <property type="component" value="Unassembled WGS sequence"/>
</dbReference>
<proteinExistence type="inferred from homology"/>
<keyword evidence="8" id="KW-0812">Transmembrane</keyword>
<dbReference type="Pfam" id="PF03982">
    <property type="entry name" value="DAGAT"/>
    <property type="match status" value="1"/>
</dbReference>
<protein>
    <recommendedName>
        <fullName evidence="5">diacylglycerol O-acyltransferase</fullName>
        <ecNumber evidence="5">2.3.1.20</ecNumber>
    </recommendedName>
</protein>
<comment type="pathway">
    <text evidence="2">Glycerolipid metabolism; triacylglycerol biosynthesis.</text>
</comment>
<dbReference type="STRING" id="34508.A0A4U5LNM8"/>
<evidence type="ECO:0000256" key="2">
    <source>
        <dbReference type="ARBA" id="ARBA00004771"/>
    </source>
</evidence>
<keyword evidence="12" id="KW-0443">Lipid metabolism</keyword>
<evidence type="ECO:0000256" key="11">
    <source>
        <dbReference type="ARBA" id="ARBA00022989"/>
    </source>
</evidence>
<reference evidence="15 16" key="1">
    <citation type="journal article" date="2015" name="Genome Biol.">
        <title>Comparative genomics of Steinernema reveals deeply conserved gene regulatory networks.</title>
        <authorList>
            <person name="Dillman A.R."/>
            <person name="Macchietto M."/>
            <person name="Porter C.F."/>
            <person name="Rogers A."/>
            <person name="Williams B."/>
            <person name="Antoshechkin I."/>
            <person name="Lee M.M."/>
            <person name="Goodwin Z."/>
            <person name="Lu X."/>
            <person name="Lewis E.E."/>
            <person name="Goodrich-Blair H."/>
            <person name="Stock S.P."/>
            <person name="Adams B.J."/>
            <person name="Sternberg P.W."/>
            <person name="Mortazavi A."/>
        </authorList>
    </citation>
    <scope>NUCLEOTIDE SEQUENCE [LARGE SCALE GENOMIC DNA]</scope>
    <source>
        <strain evidence="15 16">ALL</strain>
    </source>
</reference>
<comment type="similarity">
    <text evidence="4">Belongs to the diacylglycerol acyltransferase family.</text>
</comment>
<dbReference type="PANTHER" id="PTHR12317:SF0">
    <property type="entry name" value="ACYLTRANSFERASE"/>
    <property type="match status" value="1"/>
</dbReference>
<evidence type="ECO:0000256" key="7">
    <source>
        <dbReference type="ARBA" id="ARBA00022679"/>
    </source>
</evidence>
<dbReference type="PANTHER" id="PTHR12317">
    <property type="entry name" value="DIACYLGLYCEROL O-ACYLTRANSFERASE"/>
    <property type="match status" value="1"/>
</dbReference>
<dbReference type="GO" id="GO:0005789">
    <property type="term" value="C:endoplasmic reticulum membrane"/>
    <property type="evidence" value="ECO:0007669"/>
    <property type="project" value="UniProtKB-SubCell"/>
</dbReference>
<keyword evidence="16" id="KW-1185">Reference proteome</keyword>
<evidence type="ECO:0000256" key="6">
    <source>
        <dbReference type="ARBA" id="ARBA00022516"/>
    </source>
</evidence>
<dbReference type="OrthoDB" id="264532at2759"/>
<keyword evidence="11" id="KW-1133">Transmembrane helix</keyword>
<dbReference type="GO" id="GO:0006071">
    <property type="term" value="P:glycerol metabolic process"/>
    <property type="evidence" value="ECO:0007669"/>
    <property type="project" value="UniProtKB-KW"/>
</dbReference>
<evidence type="ECO:0000256" key="1">
    <source>
        <dbReference type="ARBA" id="ARBA00004477"/>
    </source>
</evidence>
<comment type="caution">
    <text evidence="15">The sequence shown here is derived from an EMBL/GenBank/DDBJ whole genome shotgun (WGS) entry which is preliminary data.</text>
</comment>
<dbReference type="EMBL" id="AZBU02000015">
    <property type="protein sequence ID" value="TKR57491.1"/>
    <property type="molecule type" value="Genomic_DNA"/>
</dbReference>
<dbReference type="EC" id="2.3.1.20" evidence="5"/>
<evidence type="ECO:0000313" key="16">
    <source>
        <dbReference type="Proteomes" id="UP000298663"/>
    </source>
</evidence>
<keyword evidence="13" id="KW-0472">Membrane</keyword>
<keyword evidence="14" id="KW-0012">Acyltransferase</keyword>